<gene>
    <name evidence="1" type="ORF">AC578_5685</name>
</gene>
<dbReference type="EMBL" id="LFZN01000158">
    <property type="protein sequence ID" value="KXS96950.1"/>
    <property type="molecule type" value="Genomic_DNA"/>
</dbReference>
<name>A0A139H394_9PEZI</name>
<dbReference type="AlphaFoldDB" id="A0A139H394"/>
<keyword evidence="2" id="KW-1185">Reference proteome</keyword>
<comment type="caution">
    <text evidence="1">The sequence shown here is derived from an EMBL/GenBank/DDBJ whole genome shotgun (WGS) entry which is preliminary data.</text>
</comment>
<accession>A0A139H394</accession>
<evidence type="ECO:0000313" key="2">
    <source>
        <dbReference type="Proteomes" id="UP000070133"/>
    </source>
</evidence>
<dbReference type="Proteomes" id="UP000070133">
    <property type="component" value="Unassembled WGS sequence"/>
</dbReference>
<sequence length="309" mass="34711">MIGKHDQKFPDTMDIWQNDSSEVHCYAEISDALSKFKRMGRTPELELATRLKCDNTTTGEAEVVLPIGLRRFINDAKLKEEIVRKHIRSLFAAQPPTKAGAQWGWAFGCFVSAIDRATYPIEALIYDQWPYSSAALIQCLHAGDIDVRLLENLTILKLNAFQAVKEVLACAGELKELHLRFAKAITWETESNVPALLFNLFSENSIQSLHLTGIGMMQLGVLEAFTKTWKSTLRELVVEEVGTFGFGGCVHTIRGLVDNLSLEEVSFLNVWAEHEGYTIPMPFDEHFEDRGGAEAVREKWRTLSLHVGG</sequence>
<protein>
    <submittedName>
        <fullName evidence="1">Uncharacterized protein</fullName>
    </submittedName>
</protein>
<evidence type="ECO:0000313" key="1">
    <source>
        <dbReference type="EMBL" id="KXS96950.1"/>
    </source>
</evidence>
<proteinExistence type="predicted"/>
<reference evidence="1 2" key="1">
    <citation type="submission" date="2015-07" db="EMBL/GenBank/DDBJ databases">
        <title>Comparative genomics of the Sigatoka disease complex on banana suggests a link between parallel evolutionary changes in Pseudocercospora fijiensis and Pseudocercospora eumusae and increased virulence on the banana host.</title>
        <authorList>
            <person name="Chang T.-C."/>
            <person name="Salvucci A."/>
            <person name="Crous P.W."/>
            <person name="Stergiopoulos I."/>
        </authorList>
    </citation>
    <scope>NUCLEOTIDE SEQUENCE [LARGE SCALE GENOMIC DNA]</scope>
    <source>
        <strain evidence="1 2">CBS 114824</strain>
    </source>
</reference>
<organism evidence="1 2">
    <name type="scientific">Pseudocercospora eumusae</name>
    <dbReference type="NCBI Taxonomy" id="321146"/>
    <lineage>
        <taxon>Eukaryota</taxon>
        <taxon>Fungi</taxon>
        <taxon>Dikarya</taxon>
        <taxon>Ascomycota</taxon>
        <taxon>Pezizomycotina</taxon>
        <taxon>Dothideomycetes</taxon>
        <taxon>Dothideomycetidae</taxon>
        <taxon>Mycosphaerellales</taxon>
        <taxon>Mycosphaerellaceae</taxon>
        <taxon>Pseudocercospora</taxon>
    </lineage>
</organism>